<feature type="compositionally biased region" description="Basic and acidic residues" evidence="1">
    <location>
        <begin position="78"/>
        <end position="94"/>
    </location>
</feature>
<feature type="compositionally biased region" description="Basic and acidic residues" evidence="1">
    <location>
        <begin position="103"/>
        <end position="120"/>
    </location>
</feature>
<accession>A0ABR1Y653</accession>
<evidence type="ECO:0000313" key="3">
    <source>
        <dbReference type="Proteomes" id="UP001456524"/>
    </source>
</evidence>
<feature type="compositionally biased region" description="Polar residues" evidence="1">
    <location>
        <begin position="195"/>
        <end position="214"/>
    </location>
</feature>
<name>A0ABR1Y653_9PEZI</name>
<dbReference type="EMBL" id="JBBWUH010000001">
    <property type="protein sequence ID" value="KAK8177393.1"/>
    <property type="molecule type" value="Genomic_DNA"/>
</dbReference>
<reference evidence="2 3" key="1">
    <citation type="journal article" date="2022" name="G3 (Bethesda)">
        <title>Enemy or ally: a genomic approach to elucidate the lifestyle of Phyllosticta citrichinaensis.</title>
        <authorList>
            <person name="Buijs V.A."/>
            <person name="Groenewald J.Z."/>
            <person name="Haridas S."/>
            <person name="LaButti K.M."/>
            <person name="Lipzen A."/>
            <person name="Martin F.M."/>
            <person name="Barry K."/>
            <person name="Grigoriev I.V."/>
            <person name="Crous P.W."/>
            <person name="Seidl M.F."/>
        </authorList>
    </citation>
    <scope>NUCLEOTIDE SEQUENCE [LARGE SCALE GENOMIC DNA]</scope>
    <source>
        <strain evidence="2 3">CBS 129764</strain>
    </source>
</reference>
<protein>
    <submittedName>
        <fullName evidence="2">Uncharacterized protein</fullName>
    </submittedName>
</protein>
<organism evidence="2 3">
    <name type="scientific">Phyllosticta citrichinensis</name>
    <dbReference type="NCBI Taxonomy" id="1130410"/>
    <lineage>
        <taxon>Eukaryota</taxon>
        <taxon>Fungi</taxon>
        <taxon>Dikarya</taxon>
        <taxon>Ascomycota</taxon>
        <taxon>Pezizomycotina</taxon>
        <taxon>Dothideomycetes</taxon>
        <taxon>Dothideomycetes incertae sedis</taxon>
        <taxon>Botryosphaeriales</taxon>
        <taxon>Phyllostictaceae</taxon>
        <taxon>Phyllosticta</taxon>
    </lineage>
</organism>
<sequence length="325" mass="35641">MLEKLAWFTNNSNEDIARAAINHASVLKEASLRKARTCPKMSVDSDGATPTGPRAFVEDSDVASSGFDGDEVDEHDDIEIRQYADDDIDGRGDEAVETNEDSDATRDEAGADKDDKRGNVDEGPYGDDEIDGHGDGNEYGGILVGSNVGTDHEDCHVEDLQHHNLTGQSPQPSHGPSTPVVDKMCATNLMNQSIPSDSAQQEASRHSTTSQTVPGGNGETIRSRPQDMMINFTPYSDRSVIDAALESLKTPNKLFPRCRRSGILGDVEQSLFAIQNEQRRAVAQDSLFNIQEKLIQMQEQNSISDALKTTIRKDTLNLKRILKQR</sequence>
<proteinExistence type="predicted"/>
<gene>
    <name evidence="2" type="ORF">IWX90DRAFT_410837</name>
</gene>
<keyword evidence="3" id="KW-1185">Reference proteome</keyword>
<feature type="region of interest" description="Disordered" evidence="1">
    <location>
        <begin position="36"/>
        <end position="152"/>
    </location>
</feature>
<evidence type="ECO:0000313" key="2">
    <source>
        <dbReference type="EMBL" id="KAK8177393.1"/>
    </source>
</evidence>
<feature type="region of interest" description="Disordered" evidence="1">
    <location>
        <begin position="195"/>
        <end position="223"/>
    </location>
</feature>
<comment type="caution">
    <text evidence="2">The sequence shown here is derived from an EMBL/GenBank/DDBJ whole genome shotgun (WGS) entry which is preliminary data.</text>
</comment>
<evidence type="ECO:0000256" key="1">
    <source>
        <dbReference type="SAM" id="MobiDB-lite"/>
    </source>
</evidence>
<dbReference type="Proteomes" id="UP001456524">
    <property type="component" value="Unassembled WGS sequence"/>
</dbReference>
<feature type="compositionally biased region" description="Acidic residues" evidence="1">
    <location>
        <begin position="68"/>
        <end position="77"/>
    </location>
</feature>